<dbReference type="AlphaFoldDB" id="A0A3B0T6C0"/>
<organism evidence="1">
    <name type="scientific">hydrothermal vent metagenome</name>
    <dbReference type="NCBI Taxonomy" id="652676"/>
    <lineage>
        <taxon>unclassified sequences</taxon>
        <taxon>metagenomes</taxon>
        <taxon>ecological metagenomes</taxon>
    </lineage>
</organism>
<evidence type="ECO:0000313" key="1">
    <source>
        <dbReference type="EMBL" id="VAW11603.1"/>
    </source>
</evidence>
<dbReference type="PROSITE" id="PS51257">
    <property type="entry name" value="PROKAR_LIPOPROTEIN"/>
    <property type="match status" value="1"/>
</dbReference>
<reference evidence="1" key="1">
    <citation type="submission" date="2018-06" db="EMBL/GenBank/DDBJ databases">
        <authorList>
            <person name="Zhirakovskaya E."/>
        </authorList>
    </citation>
    <scope>NUCLEOTIDE SEQUENCE</scope>
</reference>
<gene>
    <name evidence="1" type="ORF">MNBD_BACTEROID03-476</name>
</gene>
<protein>
    <submittedName>
        <fullName evidence="1">Uncharacterized protein</fullName>
    </submittedName>
</protein>
<proteinExistence type="predicted"/>
<sequence length="48" mass="5375">MKAQKLVLAIAVLFTATLFTSCSTNDTAEEDQLYEHGIDKKEIKNEDT</sequence>
<dbReference type="EMBL" id="UOEL01000067">
    <property type="protein sequence ID" value="VAW11603.1"/>
    <property type="molecule type" value="Genomic_DNA"/>
</dbReference>
<accession>A0A3B0T6C0</accession>
<name>A0A3B0T6C0_9ZZZZ</name>